<dbReference type="Proteomes" id="UP000237466">
    <property type="component" value="Unassembled WGS sequence"/>
</dbReference>
<reference evidence="4 5" key="1">
    <citation type="journal article" date="2018" name="Front. Microbiol.">
        <title>Phylogeny of Vibrio vulnificus from the Analysis of the Core-Genome: Implications for Intra-Species Taxonomy.</title>
        <authorList>
            <person name="Roig F.J."/>
            <person name="Gonzalez-Candelas F."/>
            <person name="Sanjuan E."/>
            <person name="Fouz B."/>
            <person name="Feil E.J."/>
            <person name="Llorens C."/>
            <person name="Baker-Austin C."/>
            <person name="Oliver J.D."/>
            <person name="Danin-Poleg Y."/>
            <person name="Gibas C.J."/>
            <person name="Kashi Y."/>
            <person name="Gulig P.A."/>
            <person name="Morrison S.S."/>
            <person name="Amaro C."/>
        </authorList>
    </citation>
    <scope>NUCLEOTIDE SEQUENCE [LARGE SCALE GENOMIC DNA]</scope>
    <source>
        <strain evidence="4 5">CECT4608</strain>
    </source>
</reference>
<dbReference type="EMBL" id="PDGH01000146">
    <property type="protein sequence ID" value="POB41992.1"/>
    <property type="molecule type" value="Genomic_DNA"/>
</dbReference>
<dbReference type="InterPro" id="IPR027385">
    <property type="entry name" value="Beta-barrel_OMP"/>
</dbReference>
<dbReference type="Gene3D" id="2.40.160.20">
    <property type="match status" value="1"/>
</dbReference>
<dbReference type="AlphaFoldDB" id="A0A2S3QVV4"/>
<comment type="caution">
    <text evidence="4">The sequence shown here is derived from an EMBL/GenBank/DDBJ whole genome shotgun (WGS) entry which is preliminary data.</text>
</comment>
<evidence type="ECO:0000256" key="2">
    <source>
        <dbReference type="SAM" id="SignalP"/>
    </source>
</evidence>
<proteinExistence type="predicted"/>
<protein>
    <submittedName>
        <fullName evidence="4">Porin family protein</fullName>
    </submittedName>
</protein>
<evidence type="ECO:0000313" key="5">
    <source>
        <dbReference type="Proteomes" id="UP000237466"/>
    </source>
</evidence>
<feature type="domain" description="Outer membrane protein beta-barrel" evidence="3">
    <location>
        <begin position="6"/>
        <end position="193"/>
    </location>
</feature>
<keyword evidence="1 2" id="KW-0732">Signal</keyword>
<dbReference type="RefSeq" id="WP_072603491.1">
    <property type="nucleotide sequence ID" value="NZ_CABMOC010000002.1"/>
</dbReference>
<evidence type="ECO:0000256" key="1">
    <source>
        <dbReference type="ARBA" id="ARBA00022729"/>
    </source>
</evidence>
<feature type="chain" id="PRO_5015403558" evidence="2">
    <location>
        <begin position="20"/>
        <end position="193"/>
    </location>
</feature>
<dbReference type="InterPro" id="IPR011250">
    <property type="entry name" value="OMP/PagP_B-barrel"/>
</dbReference>
<evidence type="ECO:0000259" key="3">
    <source>
        <dbReference type="Pfam" id="PF13505"/>
    </source>
</evidence>
<dbReference type="SUPFAM" id="SSF56925">
    <property type="entry name" value="OMPA-like"/>
    <property type="match status" value="1"/>
</dbReference>
<feature type="signal peptide" evidence="2">
    <location>
        <begin position="1"/>
        <end position="19"/>
    </location>
</feature>
<gene>
    <name evidence="4" type="ORF">CRN52_23705</name>
</gene>
<name>A0A2S3QVV4_VIBVL</name>
<dbReference type="Pfam" id="PF13505">
    <property type="entry name" value="OMP_b-brl"/>
    <property type="match status" value="1"/>
</dbReference>
<organism evidence="4 5">
    <name type="scientific">Vibrio vulnificus</name>
    <dbReference type="NCBI Taxonomy" id="672"/>
    <lineage>
        <taxon>Bacteria</taxon>
        <taxon>Pseudomonadati</taxon>
        <taxon>Pseudomonadota</taxon>
        <taxon>Gammaproteobacteria</taxon>
        <taxon>Vibrionales</taxon>
        <taxon>Vibrionaceae</taxon>
        <taxon>Vibrio</taxon>
    </lineage>
</organism>
<sequence length="193" mass="20957">MKKIMLACSTLLLSQPVFAENMGELPNYFYLGAGTIAFDVSAYGDNSGSELSTPNFTIGFGKNFNEHVAVEGLFRYTQNEVTNSTAGTSLNLDYYQAGVSALLSTGNLGDSPISLFGRLSGLITQANMYDVTNNAVKISEEAGMIFNVGGGLGWDMGQNFWLKAEYVYSFADAGFDDFYDKYSGFQLSIGKQF</sequence>
<accession>A0A2S3QVV4</accession>
<evidence type="ECO:0000313" key="4">
    <source>
        <dbReference type="EMBL" id="POB41992.1"/>
    </source>
</evidence>